<dbReference type="PANTHER" id="PTHR24173">
    <property type="entry name" value="ANKYRIN REPEAT CONTAINING"/>
    <property type="match status" value="1"/>
</dbReference>
<dbReference type="SMART" id="SM00248">
    <property type="entry name" value="ANK"/>
    <property type="match status" value="5"/>
</dbReference>
<dbReference type="Pfam" id="PF12796">
    <property type="entry name" value="Ank_2"/>
    <property type="match status" value="1"/>
</dbReference>
<feature type="repeat" description="ANK" evidence="3">
    <location>
        <begin position="154"/>
        <end position="176"/>
    </location>
</feature>
<dbReference type="Proteomes" id="UP000186922">
    <property type="component" value="Unassembled WGS sequence"/>
</dbReference>
<sequence length="244" mass="27145">MEAFKPECYMRILSRFISQKNVAKVWEKLSELEELIGEGNIPWEELVNYPSKESLAVLAARNGSVCVLKALLMKNAPLLYFETGNLDGKRPIHEAVENLDLSSVQYLVETVGVSVNSLKRADWTPLMLACVKGNLAIVQYLISKNADVHFRNKDGWNAFHLACREGNLDIVELLYSSEDAKAISNNGRSPLHTAALHGRLDVVQFLLKQCGYNPEALDASGHSPIENAKVAGHMEIARLLEMAR</sequence>
<protein>
    <submittedName>
        <fullName evidence="4">Uncharacterized protein</fullName>
    </submittedName>
</protein>
<feature type="repeat" description="ANK" evidence="3">
    <location>
        <begin position="186"/>
        <end position="208"/>
    </location>
</feature>
<evidence type="ECO:0000313" key="4">
    <source>
        <dbReference type="EMBL" id="GAV01042.1"/>
    </source>
</evidence>
<dbReference type="InterPro" id="IPR036770">
    <property type="entry name" value="Ankyrin_rpt-contain_sf"/>
</dbReference>
<gene>
    <name evidence="4" type="primary">RvY_11814</name>
    <name evidence="4" type="synonym">RvY_11814.1</name>
    <name evidence="4" type="ORF">RvY_11814-1</name>
</gene>
<reference evidence="4 5" key="1">
    <citation type="journal article" date="2016" name="Nat. Commun.">
        <title>Extremotolerant tardigrade genome and improved radiotolerance of human cultured cells by tardigrade-unique protein.</title>
        <authorList>
            <person name="Hashimoto T."/>
            <person name="Horikawa D.D."/>
            <person name="Saito Y."/>
            <person name="Kuwahara H."/>
            <person name="Kozuka-Hata H."/>
            <person name="Shin-I T."/>
            <person name="Minakuchi Y."/>
            <person name="Ohishi K."/>
            <person name="Motoyama A."/>
            <person name="Aizu T."/>
            <person name="Enomoto A."/>
            <person name="Kondo K."/>
            <person name="Tanaka S."/>
            <person name="Hara Y."/>
            <person name="Koshikawa S."/>
            <person name="Sagara H."/>
            <person name="Miura T."/>
            <person name="Yokobori S."/>
            <person name="Miyagawa K."/>
            <person name="Suzuki Y."/>
            <person name="Kubo T."/>
            <person name="Oyama M."/>
            <person name="Kohara Y."/>
            <person name="Fujiyama A."/>
            <person name="Arakawa K."/>
            <person name="Katayama T."/>
            <person name="Toyoda A."/>
            <person name="Kunieda T."/>
        </authorList>
    </citation>
    <scope>NUCLEOTIDE SEQUENCE [LARGE SCALE GENOMIC DNA]</scope>
    <source>
        <strain evidence="4 5">YOKOZUNA-1</strain>
    </source>
</reference>
<dbReference type="STRING" id="947166.A0A1D1VHD4"/>
<dbReference type="OrthoDB" id="4772757at2759"/>
<proteinExistence type="predicted"/>
<evidence type="ECO:0000256" key="1">
    <source>
        <dbReference type="ARBA" id="ARBA00022737"/>
    </source>
</evidence>
<keyword evidence="1" id="KW-0677">Repeat</keyword>
<evidence type="ECO:0000256" key="3">
    <source>
        <dbReference type="PROSITE-ProRule" id="PRU00023"/>
    </source>
</evidence>
<name>A0A1D1VHD4_RAMVA</name>
<evidence type="ECO:0000313" key="5">
    <source>
        <dbReference type="Proteomes" id="UP000186922"/>
    </source>
</evidence>
<dbReference type="PROSITE" id="PS50297">
    <property type="entry name" value="ANK_REP_REGION"/>
    <property type="match status" value="3"/>
</dbReference>
<dbReference type="EMBL" id="BDGG01000006">
    <property type="protein sequence ID" value="GAV01042.1"/>
    <property type="molecule type" value="Genomic_DNA"/>
</dbReference>
<evidence type="ECO:0000256" key="2">
    <source>
        <dbReference type="ARBA" id="ARBA00023043"/>
    </source>
</evidence>
<organism evidence="4 5">
    <name type="scientific">Ramazzottius varieornatus</name>
    <name type="common">Water bear</name>
    <name type="synonym">Tardigrade</name>
    <dbReference type="NCBI Taxonomy" id="947166"/>
    <lineage>
        <taxon>Eukaryota</taxon>
        <taxon>Metazoa</taxon>
        <taxon>Ecdysozoa</taxon>
        <taxon>Tardigrada</taxon>
        <taxon>Eutardigrada</taxon>
        <taxon>Parachela</taxon>
        <taxon>Hypsibioidea</taxon>
        <taxon>Ramazzottiidae</taxon>
        <taxon>Ramazzottius</taxon>
    </lineage>
</organism>
<dbReference type="AlphaFoldDB" id="A0A1D1VHD4"/>
<feature type="repeat" description="ANK" evidence="3">
    <location>
        <begin position="121"/>
        <end position="153"/>
    </location>
</feature>
<accession>A0A1D1VHD4</accession>
<keyword evidence="5" id="KW-1185">Reference proteome</keyword>
<dbReference type="SUPFAM" id="SSF48403">
    <property type="entry name" value="Ankyrin repeat"/>
    <property type="match status" value="1"/>
</dbReference>
<dbReference type="Gene3D" id="1.25.40.20">
    <property type="entry name" value="Ankyrin repeat-containing domain"/>
    <property type="match status" value="3"/>
</dbReference>
<dbReference type="PROSITE" id="PS50088">
    <property type="entry name" value="ANK_REPEAT"/>
    <property type="match status" value="3"/>
</dbReference>
<dbReference type="PANTHER" id="PTHR24173:SF74">
    <property type="entry name" value="ANKYRIN REPEAT DOMAIN-CONTAINING PROTEIN 16"/>
    <property type="match status" value="1"/>
</dbReference>
<keyword evidence="2 3" id="KW-0040">ANK repeat</keyword>
<comment type="caution">
    <text evidence="4">The sequence shown here is derived from an EMBL/GenBank/DDBJ whole genome shotgun (WGS) entry which is preliminary data.</text>
</comment>
<dbReference type="InterPro" id="IPR002110">
    <property type="entry name" value="Ankyrin_rpt"/>
</dbReference>